<feature type="region of interest" description="Disordered" evidence="20">
    <location>
        <begin position="1"/>
        <end position="24"/>
    </location>
</feature>
<dbReference type="Gene3D" id="3.40.50.2300">
    <property type="match status" value="2"/>
</dbReference>
<evidence type="ECO:0000256" key="4">
    <source>
        <dbReference type="ARBA" id="ARBA00012438"/>
    </source>
</evidence>
<dbReference type="EC" id="2.7.13.3" evidence="4"/>
<feature type="compositionally biased region" description="Basic and acidic residues" evidence="20">
    <location>
        <begin position="1"/>
        <end position="14"/>
    </location>
</feature>
<evidence type="ECO:0000259" key="22">
    <source>
        <dbReference type="PROSITE" id="PS50109"/>
    </source>
</evidence>
<dbReference type="SUPFAM" id="SSF52172">
    <property type="entry name" value="CheY-like"/>
    <property type="match status" value="2"/>
</dbReference>
<organism evidence="25 26">
    <name type="scientific">Cryobacterium cryoconiti</name>
    <dbReference type="NCBI Taxonomy" id="1259239"/>
    <lineage>
        <taxon>Bacteria</taxon>
        <taxon>Bacillati</taxon>
        <taxon>Actinomycetota</taxon>
        <taxon>Actinomycetes</taxon>
        <taxon>Micrococcales</taxon>
        <taxon>Microbacteriaceae</taxon>
        <taxon>Cryobacterium</taxon>
    </lineage>
</organism>
<evidence type="ECO:0000313" key="26">
    <source>
        <dbReference type="Proteomes" id="UP000297472"/>
    </source>
</evidence>
<dbReference type="PROSITE" id="PS50110">
    <property type="entry name" value="RESPONSE_REGULATORY"/>
    <property type="match status" value="2"/>
</dbReference>
<feature type="domain" description="Response regulatory" evidence="23">
    <location>
        <begin position="786"/>
        <end position="903"/>
    </location>
</feature>
<dbReference type="CDD" id="cd16922">
    <property type="entry name" value="HATPase_EvgS-ArcB-TorS-like"/>
    <property type="match status" value="1"/>
</dbReference>
<dbReference type="InterPro" id="IPR004358">
    <property type="entry name" value="Sig_transdc_His_kin-like_C"/>
</dbReference>
<gene>
    <name evidence="25" type="ORF">E3T49_07325</name>
</gene>
<keyword evidence="11" id="KW-0067">ATP-binding</keyword>
<evidence type="ECO:0000256" key="12">
    <source>
        <dbReference type="ARBA" id="ARBA00022989"/>
    </source>
</evidence>
<evidence type="ECO:0000256" key="9">
    <source>
        <dbReference type="ARBA" id="ARBA00022741"/>
    </source>
</evidence>
<evidence type="ECO:0000256" key="1">
    <source>
        <dbReference type="ARBA" id="ARBA00000085"/>
    </source>
</evidence>
<feature type="transmembrane region" description="Helical" evidence="21">
    <location>
        <begin position="307"/>
        <end position="328"/>
    </location>
</feature>
<comment type="subunit">
    <text evidence="15">At low DSF concentrations, interacts with RpfF.</text>
</comment>
<dbReference type="InterPro" id="IPR008207">
    <property type="entry name" value="Sig_transdc_His_kin_Hpt_dom"/>
</dbReference>
<dbReference type="CDD" id="cd17546">
    <property type="entry name" value="REC_hyHK_CKI1_RcsC-like"/>
    <property type="match status" value="1"/>
</dbReference>
<feature type="transmembrane region" description="Helical" evidence="21">
    <location>
        <begin position="283"/>
        <end position="301"/>
    </location>
</feature>
<dbReference type="InterPro" id="IPR011006">
    <property type="entry name" value="CheY-like_superfamily"/>
</dbReference>
<dbReference type="GO" id="GO:0000155">
    <property type="term" value="F:phosphorelay sensor kinase activity"/>
    <property type="evidence" value="ECO:0007669"/>
    <property type="project" value="InterPro"/>
</dbReference>
<dbReference type="Pfam" id="PF00512">
    <property type="entry name" value="HisKA"/>
    <property type="match status" value="1"/>
</dbReference>
<feature type="transmembrane region" description="Helical" evidence="21">
    <location>
        <begin position="219"/>
        <end position="242"/>
    </location>
</feature>
<dbReference type="InterPro" id="IPR036890">
    <property type="entry name" value="HATPase_C_sf"/>
</dbReference>
<dbReference type="PANTHER" id="PTHR45339">
    <property type="entry name" value="HYBRID SIGNAL TRANSDUCTION HISTIDINE KINASE J"/>
    <property type="match status" value="1"/>
</dbReference>
<dbReference type="GO" id="GO:0005886">
    <property type="term" value="C:plasma membrane"/>
    <property type="evidence" value="ECO:0007669"/>
    <property type="project" value="UniProtKB-SubCell"/>
</dbReference>
<dbReference type="Gene3D" id="1.10.287.130">
    <property type="match status" value="1"/>
</dbReference>
<dbReference type="InterPro" id="IPR005467">
    <property type="entry name" value="His_kinase_dom"/>
</dbReference>
<evidence type="ECO:0000256" key="13">
    <source>
        <dbReference type="ARBA" id="ARBA00023012"/>
    </source>
</evidence>
<dbReference type="RefSeq" id="WP_134424315.1">
    <property type="nucleotide sequence ID" value="NZ_SOHA01000020.1"/>
</dbReference>
<accession>A0A4Y8K147</accession>
<evidence type="ECO:0000256" key="8">
    <source>
        <dbReference type="ARBA" id="ARBA00022692"/>
    </source>
</evidence>
<keyword evidence="13" id="KW-0902">Two-component regulatory system</keyword>
<keyword evidence="7" id="KW-0808">Transferase</keyword>
<comment type="similarity">
    <text evidence="3">In the N-terminal section; belongs to the phytochrome family.</text>
</comment>
<proteinExistence type="inferred from homology"/>
<dbReference type="PROSITE" id="PS50894">
    <property type="entry name" value="HPT"/>
    <property type="match status" value="1"/>
</dbReference>
<evidence type="ECO:0000256" key="3">
    <source>
        <dbReference type="ARBA" id="ARBA00006402"/>
    </source>
</evidence>
<dbReference type="PANTHER" id="PTHR45339:SF1">
    <property type="entry name" value="HYBRID SIGNAL TRANSDUCTION HISTIDINE KINASE J"/>
    <property type="match status" value="1"/>
</dbReference>
<keyword evidence="5" id="KW-1003">Cell membrane</keyword>
<feature type="transmembrane region" description="Helical" evidence="21">
    <location>
        <begin position="94"/>
        <end position="115"/>
    </location>
</feature>
<keyword evidence="9" id="KW-0547">Nucleotide-binding</keyword>
<evidence type="ECO:0000256" key="14">
    <source>
        <dbReference type="ARBA" id="ARBA00023136"/>
    </source>
</evidence>
<feature type="domain" description="HPt" evidence="24">
    <location>
        <begin position="952"/>
        <end position="1053"/>
    </location>
</feature>
<feature type="domain" description="Histidine kinase" evidence="22">
    <location>
        <begin position="367"/>
        <end position="599"/>
    </location>
</feature>
<keyword evidence="10" id="KW-0418">Kinase</keyword>
<evidence type="ECO:0000256" key="6">
    <source>
        <dbReference type="ARBA" id="ARBA00022553"/>
    </source>
</evidence>
<dbReference type="PRINTS" id="PR00344">
    <property type="entry name" value="BCTRLSENSOR"/>
</dbReference>
<comment type="subcellular location">
    <subcellularLocation>
        <location evidence="2">Cell membrane</location>
        <topology evidence="2">Multi-pass membrane protein</topology>
    </subcellularLocation>
</comment>
<dbReference type="SUPFAM" id="SSF55874">
    <property type="entry name" value="ATPase domain of HSP90 chaperone/DNA topoisomerase II/histidine kinase"/>
    <property type="match status" value="1"/>
</dbReference>
<evidence type="ECO:0000256" key="21">
    <source>
        <dbReference type="SAM" id="Phobius"/>
    </source>
</evidence>
<keyword evidence="14 21" id="KW-0472">Membrane</keyword>
<dbReference type="OrthoDB" id="9757990at2"/>
<dbReference type="Pfam" id="PF00072">
    <property type="entry name" value="Response_reg"/>
    <property type="match status" value="2"/>
</dbReference>
<evidence type="ECO:0000256" key="5">
    <source>
        <dbReference type="ARBA" id="ARBA00022475"/>
    </source>
</evidence>
<evidence type="ECO:0000256" key="18">
    <source>
        <dbReference type="PROSITE-ProRule" id="PRU00110"/>
    </source>
</evidence>
<evidence type="ECO:0000256" key="20">
    <source>
        <dbReference type="SAM" id="MobiDB-lite"/>
    </source>
</evidence>
<evidence type="ECO:0000313" key="25">
    <source>
        <dbReference type="EMBL" id="TFD30662.1"/>
    </source>
</evidence>
<dbReference type="EMBL" id="SOHA01000020">
    <property type="protein sequence ID" value="TFD30662.1"/>
    <property type="molecule type" value="Genomic_DNA"/>
</dbReference>
<dbReference type="Proteomes" id="UP000297472">
    <property type="component" value="Unassembled WGS sequence"/>
</dbReference>
<evidence type="ECO:0000256" key="7">
    <source>
        <dbReference type="ARBA" id="ARBA00022679"/>
    </source>
</evidence>
<dbReference type="Pfam" id="PF02518">
    <property type="entry name" value="HATPase_c"/>
    <property type="match status" value="1"/>
</dbReference>
<evidence type="ECO:0000256" key="11">
    <source>
        <dbReference type="ARBA" id="ARBA00022840"/>
    </source>
</evidence>
<dbReference type="InterPro" id="IPR003661">
    <property type="entry name" value="HisK_dim/P_dom"/>
</dbReference>
<protein>
    <recommendedName>
        <fullName evidence="17">Circadian input-output histidine kinase CikA</fullName>
        <ecNumber evidence="4">2.7.13.3</ecNumber>
    </recommendedName>
    <alternativeName>
        <fullName evidence="16">Sensory/regulatory protein RpfC</fullName>
    </alternativeName>
</protein>
<feature type="modified residue" description="4-aspartylphosphate" evidence="19">
    <location>
        <position position="835"/>
    </location>
</feature>
<dbReference type="InterPro" id="IPR003594">
    <property type="entry name" value="HATPase_dom"/>
</dbReference>
<dbReference type="InterPro" id="IPR001789">
    <property type="entry name" value="Sig_transdc_resp-reg_receiver"/>
</dbReference>
<keyword evidence="26" id="KW-1185">Reference proteome</keyword>
<sequence length="1053" mass="111440">MTVDTETARHEADPRQAAVSGRRAEPHVMAAPPWIRAGFVLVALAVLGYAWSTLEFTISERPVWVDYGLYLVLEFVIAGLVIARAVLVSADRLAWSLLGAAMVCVGVADSIESVAFPPGIPHPTSTAAIIFFAAFLVLCIAFLVVLIRGRLHPISATVWFDGLIAGLGLVAVTASFLIRPLSDIVVEDVLALAYPVAALIPVAILGGALTIYGRRPSRVWVLLTVAFLSFSAANAFLAPAIADGTYVRGGIVDAVWPAVGILLGLAAWSPTAQAPPDGASATLALAAPALFSVGALSVIIVNEFTQLASIAVLAAICTLLAGTARLVLAVRDADRVSAEQVELNASLARARDAALAATTAKSAFLATMSHEIRTPMNAVIGMTGLLLDTRLDSVQREYVETVRRSGDLLLDVINDILDFSKIESGGLELENRPFDLVSAVEDAVGLLAVAADGKGLTLSWDFADDCPSWVLGDVTRLRQILVNLVGNAVKFTVAGSVLVRVEPEVRVPTPVGGGVAGDAEPVALHFRITDTGIGIPVDRMPRLFQSFSQVDASTTRVYGGTGLGLAISQALVELMGGRIEVRSTVGVGSTFSFTIGLQPFVRVAGSTGASEDWLKKRLPDRRLRDGADAPESGVPDRRRARTTILAARTVLMVDDNADNRRLTSVQVERMGMTCEATSSAEEFLDRARTGPVPDIAILDMQLPGMNGAAVAGILRRLPGWQDTPFILQTSLSATLNPDDRLLFAAIATKPVRSAQLQRILIEALAGEPSPDRRDAATADPPATALRVLLAEDNLVNQKVAQLMLAKGLHRVDTVSNGAEAVQAVRQGNFDVVLMDLNMPVVDGLEATRLIRRLGDTIRQPVVIALTASASAESRQLCLDAGMDLFLSKPIRLSDLAATLQAVTRALDDDDADSDPSEWDLETFDAGDGQGAAAAAPSAMIDQEVFGYLDEMGAETKTMLLQHVLDESGNHVALLRREIERGSVAQVAFLAHRLRGSSATIGAAALSARCAEIEACADAGGPVTEDHLTRLEATIAATTRALLPHLRTPAQQRP</sequence>
<evidence type="ECO:0000256" key="19">
    <source>
        <dbReference type="PROSITE-ProRule" id="PRU00169"/>
    </source>
</evidence>
<comment type="catalytic activity">
    <reaction evidence="1">
        <text>ATP + protein L-histidine = ADP + protein N-phospho-L-histidine.</text>
        <dbReference type="EC" id="2.7.13.3"/>
    </reaction>
</comment>
<dbReference type="SMART" id="SM00387">
    <property type="entry name" value="HATPase_c"/>
    <property type="match status" value="1"/>
</dbReference>
<evidence type="ECO:0000256" key="16">
    <source>
        <dbReference type="ARBA" id="ARBA00068150"/>
    </source>
</evidence>
<evidence type="ECO:0000256" key="17">
    <source>
        <dbReference type="ARBA" id="ARBA00074306"/>
    </source>
</evidence>
<keyword evidence="8 21" id="KW-0812">Transmembrane</keyword>
<evidence type="ECO:0000256" key="10">
    <source>
        <dbReference type="ARBA" id="ARBA00022777"/>
    </source>
</evidence>
<keyword evidence="12 21" id="KW-1133">Transmembrane helix</keyword>
<evidence type="ECO:0000256" key="15">
    <source>
        <dbReference type="ARBA" id="ARBA00064003"/>
    </source>
</evidence>
<comment type="caution">
    <text evidence="25">The sequence shown here is derived from an EMBL/GenBank/DDBJ whole genome shotgun (WGS) entry which is preliminary data.</text>
</comment>
<dbReference type="InterPro" id="IPR036641">
    <property type="entry name" value="HPT_dom_sf"/>
</dbReference>
<dbReference type="SMART" id="SM00448">
    <property type="entry name" value="REC"/>
    <property type="match status" value="2"/>
</dbReference>
<evidence type="ECO:0000259" key="23">
    <source>
        <dbReference type="PROSITE" id="PS50110"/>
    </source>
</evidence>
<dbReference type="SUPFAM" id="SSF47384">
    <property type="entry name" value="Homodimeric domain of signal transducing histidine kinase"/>
    <property type="match status" value="1"/>
</dbReference>
<dbReference type="InterPro" id="IPR036097">
    <property type="entry name" value="HisK_dim/P_sf"/>
</dbReference>
<feature type="modified residue" description="Phosphohistidine" evidence="18">
    <location>
        <position position="991"/>
    </location>
</feature>
<name>A0A4Y8K147_9MICO</name>
<feature type="domain" description="Response regulatory" evidence="23">
    <location>
        <begin position="649"/>
        <end position="764"/>
    </location>
</feature>
<dbReference type="AlphaFoldDB" id="A0A4Y8K147"/>
<dbReference type="Pfam" id="PF01627">
    <property type="entry name" value="Hpt"/>
    <property type="match status" value="1"/>
</dbReference>
<keyword evidence="6 19" id="KW-0597">Phosphoprotein</keyword>
<dbReference type="FunFam" id="3.30.565.10:FF:000010">
    <property type="entry name" value="Sensor histidine kinase RcsC"/>
    <property type="match status" value="1"/>
</dbReference>
<evidence type="ECO:0000256" key="2">
    <source>
        <dbReference type="ARBA" id="ARBA00004651"/>
    </source>
</evidence>
<dbReference type="FunFam" id="1.10.287.130:FF:000002">
    <property type="entry name" value="Two-component osmosensing histidine kinase"/>
    <property type="match status" value="1"/>
</dbReference>
<feature type="transmembrane region" description="Helical" evidence="21">
    <location>
        <begin position="67"/>
        <end position="87"/>
    </location>
</feature>
<feature type="transmembrane region" description="Helical" evidence="21">
    <location>
        <begin position="190"/>
        <end position="212"/>
    </location>
</feature>
<dbReference type="Gene3D" id="1.20.120.160">
    <property type="entry name" value="HPT domain"/>
    <property type="match status" value="1"/>
</dbReference>
<dbReference type="GO" id="GO:0005524">
    <property type="term" value="F:ATP binding"/>
    <property type="evidence" value="ECO:0007669"/>
    <property type="project" value="UniProtKB-KW"/>
</dbReference>
<feature type="transmembrane region" description="Helical" evidence="21">
    <location>
        <begin position="158"/>
        <end position="178"/>
    </location>
</feature>
<dbReference type="CDD" id="cd00082">
    <property type="entry name" value="HisKA"/>
    <property type="match status" value="1"/>
</dbReference>
<dbReference type="Gene3D" id="3.30.565.10">
    <property type="entry name" value="Histidine kinase-like ATPase, C-terminal domain"/>
    <property type="match status" value="1"/>
</dbReference>
<dbReference type="PROSITE" id="PS50109">
    <property type="entry name" value="HIS_KIN"/>
    <property type="match status" value="1"/>
</dbReference>
<evidence type="ECO:0000259" key="24">
    <source>
        <dbReference type="PROSITE" id="PS50894"/>
    </source>
</evidence>
<dbReference type="SMART" id="SM00388">
    <property type="entry name" value="HisKA"/>
    <property type="match status" value="1"/>
</dbReference>
<feature type="transmembrane region" description="Helical" evidence="21">
    <location>
        <begin position="33"/>
        <end position="52"/>
    </location>
</feature>
<dbReference type="SUPFAM" id="SSF47226">
    <property type="entry name" value="Histidine-containing phosphotransfer domain, HPT domain"/>
    <property type="match status" value="1"/>
</dbReference>
<reference evidence="25 26" key="1">
    <citation type="submission" date="2019-03" db="EMBL/GenBank/DDBJ databases">
        <title>Genomics of glacier-inhabiting Cryobacterium strains.</title>
        <authorList>
            <person name="Liu Q."/>
            <person name="Xin Y.-H."/>
        </authorList>
    </citation>
    <scope>NUCLEOTIDE SEQUENCE [LARGE SCALE GENOMIC DNA]</scope>
    <source>
        <strain evidence="25 26">TMT1-51</strain>
    </source>
</reference>
<feature type="modified residue" description="4-aspartylphosphate" evidence="19">
    <location>
        <position position="699"/>
    </location>
</feature>
<feature type="transmembrane region" description="Helical" evidence="21">
    <location>
        <begin position="127"/>
        <end position="146"/>
    </location>
</feature>